<dbReference type="Proteomes" id="UP000790787">
    <property type="component" value="Chromosome 6"/>
</dbReference>
<reference evidence="4 5" key="2">
    <citation type="submission" date="2025-04" db="UniProtKB">
        <authorList>
            <consortium name="RefSeq"/>
        </authorList>
    </citation>
    <scope>IDENTIFICATION</scope>
</reference>
<dbReference type="PaxDb" id="4097-A0A1S3YY94"/>
<organism evidence="5">
    <name type="scientific">Nicotiana tabacum</name>
    <name type="common">Common tobacco</name>
    <dbReference type="NCBI Taxonomy" id="4097"/>
    <lineage>
        <taxon>Eukaryota</taxon>
        <taxon>Viridiplantae</taxon>
        <taxon>Streptophyta</taxon>
        <taxon>Embryophyta</taxon>
        <taxon>Tracheophyta</taxon>
        <taxon>Spermatophyta</taxon>
        <taxon>Magnoliopsida</taxon>
        <taxon>eudicotyledons</taxon>
        <taxon>Gunneridae</taxon>
        <taxon>Pentapetalae</taxon>
        <taxon>asterids</taxon>
        <taxon>lamiids</taxon>
        <taxon>Solanales</taxon>
        <taxon>Solanaceae</taxon>
        <taxon>Nicotianoideae</taxon>
        <taxon>Nicotianeae</taxon>
        <taxon>Nicotiana</taxon>
    </lineage>
</organism>
<dbReference type="OMA" id="NITHCHT"/>
<dbReference type="OrthoDB" id="1899721at2759"/>
<evidence type="ECO:0000313" key="6">
    <source>
        <dbReference type="RefSeq" id="XP_016457323.1"/>
    </source>
</evidence>
<dbReference type="STRING" id="4097.A0A1S3YY94"/>
<feature type="region of interest" description="Disordered" evidence="2">
    <location>
        <begin position="281"/>
        <end position="313"/>
    </location>
</feature>
<dbReference type="AlphaFoldDB" id="A0A1S3YY94"/>
<dbReference type="RefSeq" id="XP_016457329.1">
    <property type="nucleotide sequence ID" value="XM_016601843.1"/>
</dbReference>
<feature type="region of interest" description="Disordered" evidence="2">
    <location>
        <begin position="448"/>
        <end position="470"/>
    </location>
</feature>
<dbReference type="RefSeq" id="XP_016457309.1">
    <property type="nucleotide sequence ID" value="XM_016601823.1"/>
</dbReference>
<feature type="region of interest" description="Disordered" evidence="2">
    <location>
        <begin position="366"/>
        <end position="431"/>
    </location>
</feature>
<sequence>MDCSNESLRVDMGVTVGAGDTTDSVNGLKRESGCCSQCLNLEAKIKEIENTCSTLQKEIDQERNGFKLLEAKYETLRVQKVAVEDELEVLKRRNQELEERMRQFENNDCNEENEEEDKVLQLMIENNVLECEKRVAESNVESWKLKCKELELAVLELNKRLVSKAGDSKDLNAKSFFSGGEIQTLQSQDSGKSLTKTPCVQAECVGANKSLLSESGNSRSNQVRKRLIFEEERGSNKRMAPSTPAGVRPANVVVIDLNESDDERTTRPLCTSINGNDYKNSLPLCTPRIPGSRMARDSPYPGSGSTLSHNEFPSENNLKMADIEQCEDNDILCVPTPKRRRASNLIPSDSDTDDDNVPICMLKTRHFHGKSSNDHPEGHSTQTGDSREEVRKPSSRRRLVKLSHCEVKDGGGSDIEEDVSDSEGESLGGFIVSNSDCSDDGDISNSECALGSNSSVAEDPVSDSEHISESDTDYGEIISRIRRNKSDKLAWEFEGDMLAAFGKDPELCMRAVCVLYRQQTAEEKCSKETIFHNQRGFSQCDAYRGSTLAEFLTDGDPQGDMNKSVEELQAYDPKGIELCRTLATRYSKQLFAIYKNKEDPFFSAS</sequence>
<dbReference type="KEGG" id="nta:107781166"/>
<evidence type="ECO:0000313" key="3">
    <source>
        <dbReference type="Proteomes" id="UP000790787"/>
    </source>
</evidence>
<keyword evidence="3" id="KW-1185">Reference proteome</keyword>
<name>A0A1S3YY94_TOBAC</name>
<evidence type="ECO:0000313" key="5">
    <source>
        <dbReference type="RefSeq" id="XP_016457316.1"/>
    </source>
</evidence>
<feature type="coiled-coil region" evidence="1">
    <location>
        <begin position="133"/>
        <end position="160"/>
    </location>
</feature>
<dbReference type="RefSeq" id="XP_016457316.1">
    <property type="nucleotide sequence ID" value="XM_016601830.1"/>
</dbReference>
<proteinExistence type="predicted"/>
<evidence type="ECO:0000313" key="4">
    <source>
        <dbReference type="RefSeq" id="XP_016457309.1"/>
    </source>
</evidence>
<keyword evidence="1" id="KW-0175">Coiled coil</keyword>
<dbReference type="PANTHER" id="PTHR34380:SF1">
    <property type="entry name" value="OS01G0221300 PROTEIN"/>
    <property type="match status" value="1"/>
</dbReference>
<evidence type="ECO:0000313" key="7">
    <source>
        <dbReference type="RefSeq" id="XP_016457329.1"/>
    </source>
</evidence>
<evidence type="ECO:0000256" key="1">
    <source>
        <dbReference type="SAM" id="Coils"/>
    </source>
</evidence>
<dbReference type="GeneID" id="107781166"/>
<evidence type="ECO:0000256" key="2">
    <source>
        <dbReference type="SAM" id="MobiDB-lite"/>
    </source>
</evidence>
<reference key="1">
    <citation type="journal article" date="2014" name="Nat. Commun.">
        <title>The tobacco genome sequence and its comparison with those of tomato and potato.</title>
        <authorList>
            <person name="Sierro N."/>
            <person name="Battey J.N."/>
            <person name="Ouadi S."/>
            <person name="Bakaher N."/>
            <person name="Bovet L."/>
            <person name="Willig A."/>
            <person name="Goepfert S."/>
            <person name="Peitsch M.C."/>
            <person name="Ivanov N.V."/>
        </authorList>
    </citation>
    <scope>NUCLEOTIDE SEQUENCE [LARGE SCALE GENOMIC DNA]</scope>
    <source>
        <strain>cv. TN90</strain>
    </source>
</reference>
<feature type="coiled-coil region" evidence="1">
    <location>
        <begin position="38"/>
        <end position="107"/>
    </location>
</feature>
<dbReference type="RefSeq" id="XP_016457323.1">
    <property type="nucleotide sequence ID" value="XM_016601837.1"/>
</dbReference>
<feature type="compositionally biased region" description="Acidic residues" evidence="2">
    <location>
        <begin position="414"/>
        <end position="424"/>
    </location>
</feature>
<protein>
    <submittedName>
        <fullName evidence="4 5">Uncharacterized protein</fullName>
    </submittedName>
</protein>
<gene>
    <name evidence="4 5 6 7" type="primary">LOC107781166</name>
</gene>
<dbReference type="PANTHER" id="PTHR34380">
    <property type="entry name" value="BNAA03G12380D PROTEIN"/>
    <property type="match status" value="1"/>
</dbReference>
<feature type="compositionally biased region" description="Polar residues" evidence="2">
    <location>
        <begin position="303"/>
        <end position="313"/>
    </location>
</feature>
<accession>A0A1S3YY94</accession>